<dbReference type="Gene3D" id="3.40.50.300">
    <property type="entry name" value="P-loop containing nucleotide triphosphate hydrolases"/>
    <property type="match status" value="2"/>
</dbReference>
<evidence type="ECO:0000256" key="9">
    <source>
        <dbReference type="ARBA" id="ARBA00023242"/>
    </source>
</evidence>
<sequence>MPGASRRRPRSTVEDDDDADHVRFGSADSPTLHDGAKRMRLRGGGSDSDSDSDDDDEVYHSFHDGDRRSSRAATTNGAPDEGYQPGAIVRVCVENFVTYEKAEFIPGPNLNMVIGPNGTGKSSLVCAICLGLGYHSNVLGRASSFGEFVKHGKDSATVEIELQKRPKDKQNLKVKLRINREDNSRKFWVNGKECTHKNVQQEMRNLRIQIDNLCQFLPQDKVAEFAGLNSIDLLTKTLQAAAPEEMIQWQNELKRIYADQKEVQRRIETDAEQLQNMEGRQQGLQADVDRLREREDIQKNVQDLEHARCMVVYSEARSQHTQARERKKEAAAKLRQLQEDCGPSLEAVNRKQEYQKMLEGALRERKSVLKDAEESADRIVQEVGTLDDKLKELDAKRDVERANIQAKRKEVQNLRQKINGLEARLRGDQKQFNASEWNTKIREKEHLKREIETERREVKNQHEQLKVLGNENRAERQRLQKNIEDLESIQGRQVSLLRKINPDVAEAWHWLQEHQAEFDCEVFGPPMITCSVRDNRYSNLIQSMLQGDDFLCFTAQSKKDHRKLSDQFYGTMKLSVTIRTCMSPLSSFRPPMSAPDASSLGLSGFAIEYIEGPEPVLAMLCAERRLHTAGVSLRDITNQQYDRLVTVDSIQMWAAGKQMYQVRRRKEYGADAVSTTTRNVSQGRFWTDQPIDTAEKDGLLRQIEELTQKFSELKDKSNAFKDQGAQLDAKERDIQKEVDELRNTKNQLQTEYNKWVTLPDKIEAEKKTLAARQDAMTEARSKTYDLNDRQDTLTLDRAKAVLRHKAQVDVIREAHQAVVEVQVRLIEAKSDIEGLKNKNADITRMLDEEQQRLSEIEQELTRLKKLATDALVVVKNIFEENSDRRQELEQIAEGKTVEDINNEIESEKSKLEFIHASNPNVLQEFERRGREIEKLRRQKGAQERDLDIMNTRIRDIREQWEPRLDDLVNRINDAFSYNFEQISCAGEVSVHKDEDFDKWAIEIKVKFRENEALQKLDQHRQSGGERAVSTIFYLMSLQSMAQAPFRVVDEINQGMDPRNERMVHERMVEIACREHTSQYFLITPKLLPGLRYDEKMRVLCIASGEHMPGEGKKLDFGREFPNPGPIPPEVLYPTRKTYPDDEARMLMERDRAARDDLRVVDLITSITPGIHAPHTWGFAIYRAVFGPGSDERFSNGIKRFEAWLRWKIRMDRYLNDGTPMLWEHHPRWMPREGDRDVTDDIAERLWNEVIQDYPGQESICSANGEDDKEGTEDFTAVGKAFVEHVASLQVDTTRVNTRYDHCLIIDETALQTIERLPEEVYPVIPPAENREQLSAIRNTLYNDTWVWVLDRKTMQDRLDGKKTRYPIWIRLRLALVYLIWFHRPLKLIPWEWGEHVVEEDRHKWDSVFWWNPTAKTANMVMRSFRERAVDDADEERTV</sequence>
<dbReference type="GO" id="GO:0005524">
    <property type="term" value="F:ATP binding"/>
    <property type="evidence" value="ECO:0007669"/>
    <property type="project" value="UniProtKB-KW"/>
</dbReference>
<keyword evidence="8 10" id="KW-0175">Coiled coil</keyword>
<dbReference type="GeneID" id="41979423"/>
<feature type="compositionally biased region" description="Basic residues" evidence="11">
    <location>
        <begin position="1"/>
        <end position="10"/>
    </location>
</feature>
<evidence type="ECO:0000259" key="12">
    <source>
        <dbReference type="Pfam" id="PF02463"/>
    </source>
</evidence>
<accession>A0A507B4A0</accession>
<dbReference type="InterPro" id="IPR003395">
    <property type="entry name" value="RecF/RecN/SMC_N"/>
</dbReference>
<evidence type="ECO:0000313" key="13">
    <source>
        <dbReference type="EMBL" id="TPX17945.1"/>
    </source>
</evidence>
<gene>
    <name evidence="13" type="ORF">E0L32_011976</name>
</gene>
<dbReference type="STRING" id="1093900.A0A507B4A0"/>
<dbReference type="RefSeq" id="XP_030999656.1">
    <property type="nucleotide sequence ID" value="XM_031134766.1"/>
</dbReference>
<organism evidence="13 14">
    <name type="scientific">Thyridium curvatum</name>
    <dbReference type="NCBI Taxonomy" id="1093900"/>
    <lineage>
        <taxon>Eukaryota</taxon>
        <taxon>Fungi</taxon>
        <taxon>Dikarya</taxon>
        <taxon>Ascomycota</taxon>
        <taxon>Pezizomycotina</taxon>
        <taxon>Sordariomycetes</taxon>
        <taxon>Sordariomycetidae</taxon>
        <taxon>Thyridiales</taxon>
        <taxon>Thyridiaceae</taxon>
        <taxon>Thyridium</taxon>
    </lineage>
</organism>
<dbReference type="GO" id="GO:0003697">
    <property type="term" value="F:single-stranded DNA binding"/>
    <property type="evidence" value="ECO:0007669"/>
    <property type="project" value="TreeGrafter"/>
</dbReference>
<evidence type="ECO:0000256" key="6">
    <source>
        <dbReference type="ARBA" id="ARBA00022741"/>
    </source>
</evidence>
<comment type="subcellular location">
    <subcellularLocation>
        <location evidence="2">Chromosome</location>
    </subcellularLocation>
    <subcellularLocation>
        <location evidence="1">Nucleus</location>
    </subcellularLocation>
</comment>
<keyword evidence="5" id="KW-0158">Chromosome</keyword>
<protein>
    <recommendedName>
        <fullName evidence="4">Structural maintenance of chromosomes protein 5</fullName>
    </recommendedName>
</protein>
<dbReference type="Proteomes" id="UP000319257">
    <property type="component" value="Unassembled WGS sequence"/>
</dbReference>
<feature type="compositionally biased region" description="Basic and acidic residues" evidence="11">
    <location>
        <begin position="58"/>
        <end position="69"/>
    </location>
</feature>
<evidence type="ECO:0000256" key="1">
    <source>
        <dbReference type="ARBA" id="ARBA00004123"/>
    </source>
</evidence>
<feature type="compositionally biased region" description="Acidic residues" evidence="11">
    <location>
        <begin position="48"/>
        <end position="57"/>
    </location>
</feature>
<keyword evidence="6" id="KW-0547">Nucleotide-binding</keyword>
<evidence type="ECO:0000256" key="3">
    <source>
        <dbReference type="ARBA" id="ARBA00010171"/>
    </source>
</evidence>
<keyword evidence="7" id="KW-0067">ATP-binding</keyword>
<dbReference type="PANTHER" id="PTHR45916">
    <property type="entry name" value="STRUCTURAL MAINTENANCE OF CHROMOSOMES PROTEIN 5"/>
    <property type="match status" value="1"/>
</dbReference>
<evidence type="ECO:0000256" key="8">
    <source>
        <dbReference type="ARBA" id="ARBA00023054"/>
    </source>
</evidence>
<dbReference type="SUPFAM" id="SSF52540">
    <property type="entry name" value="P-loop containing nucleoside triphosphate hydrolases"/>
    <property type="match status" value="2"/>
</dbReference>
<dbReference type="PANTHER" id="PTHR45916:SF1">
    <property type="entry name" value="STRUCTURAL MAINTENANCE OF CHROMOSOMES PROTEIN 5"/>
    <property type="match status" value="1"/>
</dbReference>
<dbReference type="GO" id="GO:0000724">
    <property type="term" value="P:double-strand break repair via homologous recombination"/>
    <property type="evidence" value="ECO:0007669"/>
    <property type="project" value="TreeGrafter"/>
</dbReference>
<evidence type="ECO:0000256" key="5">
    <source>
        <dbReference type="ARBA" id="ARBA00022454"/>
    </source>
</evidence>
<proteinExistence type="inferred from homology"/>
<evidence type="ECO:0000256" key="11">
    <source>
        <dbReference type="SAM" id="MobiDB-lite"/>
    </source>
</evidence>
<reference evidence="13 14" key="1">
    <citation type="submission" date="2019-06" db="EMBL/GenBank/DDBJ databases">
        <title>Draft genome sequence of the filamentous fungus Phialemoniopsis curvata isolated from diesel fuel.</title>
        <authorList>
            <person name="Varaljay V.A."/>
            <person name="Lyon W.J."/>
            <person name="Crouch A.L."/>
            <person name="Drake C.E."/>
            <person name="Hollomon J.M."/>
            <person name="Nadeau L.J."/>
            <person name="Nunn H.S."/>
            <person name="Stevenson B.S."/>
            <person name="Bojanowski C.L."/>
            <person name="Crookes-Goodson W.J."/>
        </authorList>
    </citation>
    <scope>NUCLEOTIDE SEQUENCE [LARGE SCALE GENOMIC DNA]</scope>
    <source>
        <strain evidence="13 14">D216</strain>
    </source>
</reference>
<dbReference type="EMBL" id="SKBQ01000128">
    <property type="protein sequence ID" value="TPX17945.1"/>
    <property type="molecule type" value="Genomic_DNA"/>
</dbReference>
<dbReference type="Pfam" id="PF02463">
    <property type="entry name" value="SMC_N"/>
    <property type="match status" value="1"/>
</dbReference>
<evidence type="ECO:0000256" key="10">
    <source>
        <dbReference type="SAM" id="Coils"/>
    </source>
</evidence>
<evidence type="ECO:0000256" key="7">
    <source>
        <dbReference type="ARBA" id="ARBA00022840"/>
    </source>
</evidence>
<feature type="coiled-coil region" evidence="10">
    <location>
        <begin position="369"/>
        <end position="489"/>
    </location>
</feature>
<evidence type="ECO:0000313" key="14">
    <source>
        <dbReference type="Proteomes" id="UP000319257"/>
    </source>
</evidence>
<feature type="coiled-coil region" evidence="10">
    <location>
        <begin position="260"/>
        <end position="340"/>
    </location>
</feature>
<feature type="region of interest" description="Disordered" evidence="11">
    <location>
        <begin position="1"/>
        <end position="84"/>
    </location>
</feature>
<evidence type="ECO:0000256" key="4">
    <source>
        <dbReference type="ARBA" id="ARBA00018687"/>
    </source>
</evidence>
<feature type="domain" description="RecF/RecN/SMC N-terminal" evidence="12">
    <location>
        <begin position="88"/>
        <end position="1083"/>
    </location>
</feature>
<comment type="caution">
    <text evidence="13">The sequence shown here is derived from an EMBL/GenBank/DDBJ whole genome shotgun (WGS) entry which is preliminary data.</text>
</comment>
<feature type="coiled-coil region" evidence="10">
    <location>
        <begin position="818"/>
        <end position="866"/>
    </location>
</feature>
<dbReference type="InParanoid" id="A0A507B4A0"/>
<feature type="coiled-coil region" evidence="10">
    <location>
        <begin position="696"/>
        <end position="758"/>
    </location>
</feature>
<dbReference type="OrthoDB" id="10254973at2759"/>
<dbReference type="GO" id="GO:0005634">
    <property type="term" value="C:nucleus"/>
    <property type="evidence" value="ECO:0007669"/>
    <property type="project" value="UniProtKB-SubCell"/>
</dbReference>
<name>A0A507B4A0_9PEZI</name>
<keyword evidence="9" id="KW-0539">Nucleus</keyword>
<dbReference type="InterPro" id="IPR027417">
    <property type="entry name" value="P-loop_NTPase"/>
</dbReference>
<keyword evidence="14" id="KW-1185">Reference proteome</keyword>
<dbReference type="FunCoup" id="A0A507B4A0">
    <property type="interactions" value="956"/>
</dbReference>
<comment type="similarity">
    <text evidence="3">Belongs to the SMC family. SMC5 subfamily.</text>
</comment>
<dbReference type="GO" id="GO:0030915">
    <property type="term" value="C:Smc5-Smc6 complex"/>
    <property type="evidence" value="ECO:0007669"/>
    <property type="project" value="UniProtKB-ARBA"/>
</dbReference>
<dbReference type="FunFam" id="3.40.50.300:FF:001301">
    <property type="entry name" value="Structural maintenance of chromosomes 5"/>
    <property type="match status" value="1"/>
</dbReference>
<evidence type="ECO:0000256" key="2">
    <source>
        <dbReference type="ARBA" id="ARBA00004286"/>
    </source>
</evidence>